<protein>
    <submittedName>
        <fullName evidence="3">Uncharacterized protein</fullName>
    </submittedName>
</protein>
<gene>
    <name evidence="3" type="ORF">HYALB_00000109</name>
</gene>
<keyword evidence="2" id="KW-0812">Transmembrane</keyword>
<proteinExistence type="predicted"/>
<evidence type="ECO:0000256" key="1">
    <source>
        <dbReference type="SAM" id="MobiDB-lite"/>
    </source>
</evidence>
<feature type="transmembrane region" description="Helical" evidence="2">
    <location>
        <begin position="198"/>
        <end position="222"/>
    </location>
</feature>
<dbReference type="OrthoDB" id="5404940at2759"/>
<feature type="compositionally biased region" description="Basic and acidic residues" evidence="1">
    <location>
        <begin position="273"/>
        <end position="285"/>
    </location>
</feature>
<keyword evidence="2" id="KW-1133">Transmembrane helix</keyword>
<dbReference type="AlphaFoldDB" id="A0A9N9LIS3"/>
<feature type="compositionally biased region" description="Polar residues" evidence="1">
    <location>
        <begin position="345"/>
        <end position="359"/>
    </location>
</feature>
<feature type="transmembrane region" description="Helical" evidence="2">
    <location>
        <begin position="86"/>
        <end position="109"/>
    </location>
</feature>
<evidence type="ECO:0000313" key="3">
    <source>
        <dbReference type="EMBL" id="CAG8973346.1"/>
    </source>
</evidence>
<dbReference type="Proteomes" id="UP000701801">
    <property type="component" value="Unassembled WGS sequence"/>
</dbReference>
<evidence type="ECO:0000256" key="2">
    <source>
        <dbReference type="SAM" id="Phobius"/>
    </source>
</evidence>
<feature type="region of interest" description="Disordered" evidence="1">
    <location>
        <begin position="1"/>
        <end position="47"/>
    </location>
</feature>
<feature type="compositionally biased region" description="Polar residues" evidence="1">
    <location>
        <begin position="252"/>
        <end position="272"/>
    </location>
</feature>
<keyword evidence="4" id="KW-1185">Reference proteome</keyword>
<accession>A0A9N9LIS3</accession>
<feature type="transmembrane region" description="Helical" evidence="2">
    <location>
        <begin position="148"/>
        <end position="173"/>
    </location>
</feature>
<evidence type="ECO:0000313" key="4">
    <source>
        <dbReference type="Proteomes" id="UP000701801"/>
    </source>
</evidence>
<feature type="compositionally biased region" description="Polar residues" evidence="1">
    <location>
        <begin position="305"/>
        <end position="321"/>
    </location>
</feature>
<dbReference type="EMBL" id="CAJVRM010000068">
    <property type="protein sequence ID" value="CAG8973346.1"/>
    <property type="molecule type" value="Genomic_DNA"/>
</dbReference>
<sequence length="570" mass="62669">MGSSAPYVYNAIRTHDPKSPQKPFDPKAVTRASQTPKPPRKKQEGPLVSFNQHPDSFLILPYGNTNPILMSPSVKVWVKWMRIVQLVLRCLQILCAGALLAFMIMIRGMDEATGWMMRIAPGVAILHTCYAICHLARRSAGRTPASSASYMIFASLFDVSIIPFYAFSALVAYNHQTTMGTWTIILSDQSLTFTFSKIVFLVATSGGGLHLVSLAIGLYLAVTFRKITNLPPDMNPLEDNLTSRHGHKRNKSSVYTESTGSGNRMSTATTAVSEKRLSDPLENKRSSGAVYEDLSRPPTIPFFHTRTQSSDSVSTYKSTPPGSRDSRVDLPSRQYQAFRVDLPSRQYQAFRNTNGPSNTDLKRSSMYAGPLPSTPPKRQSYQEIPLSDTSSATKSSNRKSGNMSQGWYVSDSLGKRHRSASPQKEGKGSYAPIAQPYDSSDDISSHHTNPLAANPPTPRHSHNPSYASNNYTYKSPSHELPDSPASPVKTGDIADMSAERDEAASNFRSKYYGDLKTATPPIMVGNGREVSSGNDFLNQKGKFRVRDASGKIAEEGRGGWATRYRKVTGT</sequence>
<feature type="compositionally biased region" description="Polar residues" evidence="1">
    <location>
        <begin position="376"/>
        <end position="407"/>
    </location>
</feature>
<feature type="transmembrane region" description="Helical" evidence="2">
    <location>
        <begin position="115"/>
        <end position="136"/>
    </location>
</feature>
<comment type="caution">
    <text evidence="3">The sequence shown here is derived from an EMBL/GenBank/DDBJ whole genome shotgun (WGS) entry which is preliminary data.</text>
</comment>
<keyword evidence="2" id="KW-0472">Membrane</keyword>
<name>A0A9N9LIS3_9HELO</name>
<feature type="region of interest" description="Disordered" evidence="1">
    <location>
        <begin position="233"/>
        <end position="491"/>
    </location>
</feature>
<organism evidence="3 4">
    <name type="scientific">Hymenoscyphus albidus</name>
    <dbReference type="NCBI Taxonomy" id="595503"/>
    <lineage>
        <taxon>Eukaryota</taxon>
        <taxon>Fungi</taxon>
        <taxon>Dikarya</taxon>
        <taxon>Ascomycota</taxon>
        <taxon>Pezizomycotina</taxon>
        <taxon>Leotiomycetes</taxon>
        <taxon>Helotiales</taxon>
        <taxon>Helotiaceae</taxon>
        <taxon>Hymenoscyphus</taxon>
    </lineage>
</organism>
<reference evidence="3" key="1">
    <citation type="submission" date="2021-07" db="EMBL/GenBank/DDBJ databases">
        <authorList>
            <person name="Durling M."/>
        </authorList>
    </citation>
    <scope>NUCLEOTIDE SEQUENCE</scope>
</reference>
<feature type="compositionally biased region" description="Polar residues" evidence="1">
    <location>
        <begin position="463"/>
        <end position="475"/>
    </location>
</feature>